<dbReference type="EMBL" id="VFQX01000052">
    <property type="protein sequence ID" value="KAF0974562.1"/>
    <property type="molecule type" value="Genomic_DNA"/>
</dbReference>
<dbReference type="Pfam" id="PF00071">
    <property type="entry name" value="Ras"/>
    <property type="match status" value="1"/>
</dbReference>
<comment type="caution">
    <text evidence="4">The sequence shown here is derived from an EMBL/GenBank/DDBJ whole genome shotgun (WGS) entry which is preliminary data.</text>
</comment>
<dbReference type="InterPro" id="IPR003578">
    <property type="entry name" value="Small_GTPase_Rho"/>
</dbReference>
<keyword evidence="5" id="KW-1185">Reference proteome</keyword>
<evidence type="ECO:0000256" key="1">
    <source>
        <dbReference type="ARBA" id="ARBA00022741"/>
    </source>
</evidence>
<dbReference type="GO" id="GO:0003924">
    <property type="term" value="F:GTPase activity"/>
    <property type="evidence" value="ECO:0007669"/>
    <property type="project" value="InterPro"/>
</dbReference>
<dbReference type="Gene3D" id="1.20.1280.50">
    <property type="match status" value="1"/>
</dbReference>
<keyword evidence="1" id="KW-0547">Nucleotide-binding</keyword>
<dbReference type="RefSeq" id="XP_044559275.1">
    <property type="nucleotide sequence ID" value="XM_044710246.1"/>
</dbReference>
<dbReference type="InterPro" id="IPR001806">
    <property type="entry name" value="Small_GTPase"/>
</dbReference>
<evidence type="ECO:0000313" key="4">
    <source>
        <dbReference type="EMBL" id="KAF0974562.1"/>
    </source>
</evidence>
<dbReference type="VEuPathDB" id="AmoebaDB:NF0006090"/>
<dbReference type="PROSITE" id="PS50181">
    <property type="entry name" value="FBOX"/>
    <property type="match status" value="1"/>
</dbReference>
<dbReference type="Proteomes" id="UP000444721">
    <property type="component" value="Unassembled WGS sequence"/>
</dbReference>
<keyword evidence="2" id="KW-0342">GTP-binding</keyword>
<dbReference type="InterPro" id="IPR027417">
    <property type="entry name" value="P-loop_NTPase"/>
</dbReference>
<dbReference type="SUPFAM" id="SSF81383">
    <property type="entry name" value="F-box domain"/>
    <property type="match status" value="1"/>
</dbReference>
<evidence type="ECO:0000313" key="5">
    <source>
        <dbReference type="Proteomes" id="UP000444721"/>
    </source>
</evidence>
<dbReference type="VEuPathDB" id="AmoebaDB:NF0058350"/>
<dbReference type="GO" id="GO:0005525">
    <property type="term" value="F:GTP binding"/>
    <property type="evidence" value="ECO:0007669"/>
    <property type="project" value="UniProtKB-KW"/>
</dbReference>
<dbReference type="InterPro" id="IPR001810">
    <property type="entry name" value="F-box_dom"/>
</dbReference>
<accession>A0A6A5BI96</accession>
<dbReference type="PROSITE" id="PS51420">
    <property type="entry name" value="RHO"/>
    <property type="match status" value="1"/>
</dbReference>
<dbReference type="InterPro" id="IPR036047">
    <property type="entry name" value="F-box-like_dom_sf"/>
</dbReference>
<dbReference type="SUPFAM" id="SSF52540">
    <property type="entry name" value="P-loop containing nucleoside triphosphate hydrolases"/>
    <property type="match status" value="1"/>
</dbReference>
<dbReference type="VEuPathDB" id="AmoebaDB:NfTy_088800"/>
<feature type="domain" description="F-box" evidence="3">
    <location>
        <begin position="9"/>
        <end position="57"/>
    </location>
</feature>
<dbReference type="AlphaFoldDB" id="A0A6A5BI96"/>
<dbReference type="SMART" id="SM00174">
    <property type="entry name" value="RHO"/>
    <property type="match status" value="1"/>
</dbReference>
<organism evidence="4 5">
    <name type="scientific">Naegleria fowleri</name>
    <name type="common">Brain eating amoeba</name>
    <dbReference type="NCBI Taxonomy" id="5763"/>
    <lineage>
        <taxon>Eukaryota</taxon>
        <taxon>Discoba</taxon>
        <taxon>Heterolobosea</taxon>
        <taxon>Tetramitia</taxon>
        <taxon>Eutetramitia</taxon>
        <taxon>Vahlkampfiidae</taxon>
        <taxon>Naegleria</taxon>
    </lineage>
</organism>
<dbReference type="Gene3D" id="3.40.50.300">
    <property type="entry name" value="P-loop containing nucleotide triphosphate hydrolases"/>
    <property type="match status" value="1"/>
</dbReference>
<dbReference type="PROSITE" id="PS51419">
    <property type="entry name" value="RAB"/>
    <property type="match status" value="1"/>
</dbReference>
<proteinExistence type="predicted"/>
<dbReference type="GeneID" id="68113812"/>
<dbReference type="VEuPathDB" id="AmoebaDB:FDP41_006594"/>
<reference evidence="4 5" key="1">
    <citation type="journal article" date="2019" name="Sci. Rep.">
        <title>Nanopore sequencing improves the draft genome of the human pathogenic amoeba Naegleria fowleri.</title>
        <authorList>
            <person name="Liechti N."/>
            <person name="Schurch N."/>
            <person name="Bruggmann R."/>
            <person name="Wittwer M."/>
        </authorList>
    </citation>
    <scope>NUCLEOTIDE SEQUENCE [LARGE SCALE GENOMIC DNA]</scope>
    <source>
        <strain evidence="4 5">ATCC 30894</strain>
    </source>
</reference>
<evidence type="ECO:0000259" key="3">
    <source>
        <dbReference type="PROSITE" id="PS50181"/>
    </source>
</evidence>
<dbReference type="SMART" id="SM00173">
    <property type="entry name" value="RAS"/>
    <property type="match status" value="1"/>
</dbReference>
<sequence>MSQQHPFSLVTFSNLRDDELLSILAFMSRNDWLSLKLVSKSFRLSQLSDDDTLWKDYYLTDSKKLIKFYHRLQYKPLMHRFGTPLDASNVIPSASLEQVQSDFKIHLQTLIRPFIELHHRFLEQSRKHVSSLKYEGPMNPFLSFHDLKSLNVVSRKQDHKYKIVFTGDGAVGNISHCQIYRWTLGDVQVTISTWDTVGRSEYDGLSRPLTYPDTDVFVVCCSCNHPNSLNNVCEKFIPEIRHHMDNNPAIVLVMNKIDLRSNRLDVLLNDETFVFEYKDGEDMARKTGCCSYWETSAWKNINVMDLTEVVVKSHSFAEENFNRFQKQAKKCCLI</sequence>
<gene>
    <name evidence="4" type="ORF">FDP41_006594</name>
</gene>
<dbReference type="PANTHER" id="PTHR24072">
    <property type="entry name" value="RHO FAMILY GTPASE"/>
    <property type="match status" value="1"/>
</dbReference>
<protein>
    <recommendedName>
        <fullName evidence="3">F-box domain-containing protein</fullName>
    </recommendedName>
</protein>
<dbReference type="GO" id="GO:0007264">
    <property type="term" value="P:small GTPase-mediated signal transduction"/>
    <property type="evidence" value="ECO:0007669"/>
    <property type="project" value="InterPro"/>
</dbReference>
<evidence type="ECO:0000256" key="2">
    <source>
        <dbReference type="ARBA" id="ARBA00023134"/>
    </source>
</evidence>
<dbReference type="SMART" id="SM00175">
    <property type="entry name" value="RAB"/>
    <property type="match status" value="1"/>
</dbReference>
<name>A0A6A5BI96_NAEFO</name>
<dbReference type="OrthoDB" id="10433039at2759"/>